<accession>S5YZ60</accession>
<dbReference type="Proteomes" id="UP000015500">
    <property type="component" value="Chromosome"/>
</dbReference>
<dbReference type="InterPro" id="IPR036102">
    <property type="entry name" value="OsmC/Ohrsf"/>
</dbReference>
<dbReference type="AlphaFoldDB" id="S5YZ60"/>
<dbReference type="KEGG" id="gjf:M493_08595"/>
<dbReference type="Pfam" id="PF02566">
    <property type="entry name" value="OsmC"/>
    <property type="match status" value="1"/>
</dbReference>
<dbReference type="Gene3D" id="3.30.300.20">
    <property type="match status" value="1"/>
</dbReference>
<reference evidence="2 3" key="1">
    <citation type="journal article" date="2014" name="Genome Announc.">
        <title>Complete Genome Sequence of the Thermophilic Polychlorinated Biphenyl Degrader Geobacillus sp. Strain JF8 (NBRC 109937).</title>
        <authorList>
            <person name="Shintani M."/>
            <person name="Ohtsubo Y."/>
            <person name="Fukuda K."/>
            <person name="Hosoyama A."/>
            <person name="Ohji S."/>
            <person name="Yamazoe A."/>
            <person name="Fujita N."/>
            <person name="Nagata Y."/>
            <person name="Tsuda M."/>
            <person name="Hatta T."/>
            <person name="Kimbara K."/>
        </authorList>
    </citation>
    <scope>NUCLEOTIDE SEQUENCE [LARGE SCALE GENOMIC DNA]</scope>
    <source>
        <strain evidence="2 3">JF8</strain>
    </source>
</reference>
<keyword evidence="1" id="KW-0472">Membrane</keyword>
<name>S5YZ60_GEOG3</name>
<dbReference type="RefSeq" id="WP_020959800.1">
    <property type="nucleotide sequence ID" value="NC_022080.4"/>
</dbReference>
<organism evidence="2 3">
    <name type="scientific">Geobacillus genomosp. 3</name>
    <dbReference type="NCBI Taxonomy" id="1921421"/>
    <lineage>
        <taxon>Bacteria</taxon>
        <taxon>Bacillati</taxon>
        <taxon>Bacillota</taxon>
        <taxon>Bacilli</taxon>
        <taxon>Bacillales</taxon>
        <taxon>Anoxybacillaceae</taxon>
        <taxon>Geobacillus</taxon>
    </lineage>
</organism>
<dbReference type="PANTHER" id="PTHR35368">
    <property type="entry name" value="HYDROPEROXIDE REDUCTASE"/>
    <property type="match status" value="1"/>
</dbReference>
<feature type="transmembrane region" description="Helical" evidence="1">
    <location>
        <begin position="66"/>
        <end position="84"/>
    </location>
</feature>
<dbReference type="HOGENOM" id="CLU_100275_2_1_9"/>
<dbReference type="InterPro" id="IPR052924">
    <property type="entry name" value="OsmC/Ohr_hydroprdx_reductase"/>
</dbReference>
<keyword evidence="1" id="KW-0812">Transmembrane</keyword>
<dbReference type="InterPro" id="IPR003718">
    <property type="entry name" value="OsmC/Ohr_fam"/>
</dbReference>
<keyword evidence="1" id="KW-1133">Transmembrane helix</keyword>
<keyword evidence="3" id="KW-1185">Reference proteome</keyword>
<gene>
    <name evidence="2" type="ORF">M493_08595</name>
</gene>
<dbReference type="PANTHER" id="PTHR35368:SF1">
    <property type="entry name" value="HYDROPEROXIDE REDUCTASE"/>
    <property type="match status" value="1"/>
</dbReference>
<feature type="transmembrane region" description="Helical" evidence="1">
    <location>
        <begin position="7"/>
        <end position="28"/>
    </location>
</feature>
<evidence type="ECO:0000313" key="3">
    <source>
        <dbReference type="Proteomes" id="UP000015500"/>
    </source>
</evidence>
<dbReference type="InterPro" id="IPR015946">
    <property type="entry name" value="KH_dom-like_a/b"/>
</dbReference>
<evidence type="ECO:0000256" key="1">
    <source>
        <dbReference type="SAM" id="Phobius"/>
    </source>
</evidence>
<dbReference type="EMBL" id="CP006254">
    <property type="protein sequence ID" value="AGT31994.1"/>
    <property type="molecule type" value="Genomic_DNA"/>
</dbReference>
<sequence length="165" mass="17779">MNVRTMATNGLIAAVYIAMTALIQPFGFTWSGEGVRSVADINGKQVIIDEPPSLGGTDQGPNPVELVLAALGGCINVLVSLFASHHEVELKKVQVHVEGDLDPDGFMEKADVRPGFLEIRYHIDIDSPSDPKNVQALIEHVERVCPVKDTLRGVPTVPITNQTTS</sequence>
<evidence type="ECO:0000313" key="2">
    <source>
        <dbReference type="EMBL" id="AGT31994.1"/>
    </source>
</evidence>
<proteinExistence type="predicted"/>
<protein>
    <submittedName>
        <fullName evidence="2">Peroxiredoxin</fullName>
    </submittedName>
</protein>
<dbReference type="STRING" id="1921421.M493_08595"/>
<dbReference type="SUPFAM" id="SSF82784">
    <property type="entry name" value="OsmC-like"/>
    <property type="match status" value="1"/>
</dbReference>